<dbReference type="InterPro" id="IPR042215">
    <property type="entry name" value="CarD-like_C"/>
</dbReference>
<dbReference type="SUPFAM" id="SSF141259">
    <property type="entry name" value="CarD-like"/>
    <property type="match status" value="1"/>
</dbReference>
<dbReference type="Pfam" id="PF21095">
    <property type="entry name" value="CarD_C"/>
    <property type="match status" value="1"/>
</dbReference>
<dbReference type="InterPro" id="IPR003711">
    <property type="entry name" value="CarD-like/TRCF_RID"/>
</dbReference>
<dbReference type="EMBL" id="JBHSGK010000021">
    <property type="protein sequence ID" value="MFC4738142.1"/>
    <property type="molecule type" value="Genomic_DNA"/>
</dbReference>
<dbReference type="SMART" id="SM01058">
    <property type="entry name" value="CarD_TRCF"/>
    <property type="match status" value="1"/>
</dbReference>
<name>A0ABV9P1C4_9BACI</name>
<sequence length="164" mass="18576">MFTVGDNVVYPGHGAGKVKDVSRKTILDEEQFYFVIFFPLQKITLSLPEKTIQESGLRPANTQTECSSLLASLSERDPVNEFPKPSGRQDERLRSGSMDDCADVFFELTCKKTIHQKLHMQEKKSLELSRKLLISELMLVHDASETEAALMLDSPMDTLLKERL</sequence>
<dbReference type="PANTHER" id="PTHR38447:SF1">
    <property type="entry name" value="RNA POLYMERASE-BINDING TRANSCRIPTION FACTOR CARD"/>
    <property type="match status" value="1"/>
</dbReference>
<dbReference type="Gene3D" id="2.40.10.170">
    <property type="match status" value="1"/>
</dbReference>
<proteinExistence type="predicted"/>
<dbReference type="InterPro" id="IPR052531">
    <property type="entry name" value="CarD-like_regulator"/>
</dbReference>
<accession>A0ABV9P1C4</accession>
<evidence type="ECO:0000313" key="2">
    <source>
        <dbReference type="EMBL" id="MFC4738142.1"/>
    </source>
</evidence>
<dbReference type="InterPro" id="IPR048792">
    <property type="entry name" value="CarD_C"/>
</dbReference>
<evidence type="ECO:0000259" key="1">
    <source>
        <dbReference type="SMART" id="SM01058"/>
    </source>
</evidence>
<dbReference type="Pfam" id="PF02559">
    <property type="entry name" value="CarD_TRCF_RID"/>
    <property type="match status" value="1"/>
</dbReference>
<dbReference type="InterPro" id="IPR036101">
    <property type="entry name" value="CarD-like/TRCF_RID_sf"/>
</dbReference>
<reference evidence="3" key="1">
    <citation type="journal article" date="2019" name="Int. J. Syst. Evol. Microbiol.">
        <title>The Global Catalogue of Microorganisms (GCM) 10K type strain sequencing project: providing services to taxonomists for standard genome sequencing and annotation.</title>
        <authorList>
            <consortium name="The Broad Institute Genomics Platform"/>
            <consortium name="The Broad Institute Genome Sequencing Center for Infectious Disease"/>
            <person name="Wu L."/>
            <person name="Ma J."/>
        </authorList>
    </citation>
    <scope>NUCLEOTIDE SEQUENCE [LARGE SCALE GENOMIC DNA]</scope>
    <source>
        <strain evidence="3">JCM 12165</strain>
    </source>
</reference>
<dbReference type="Gene3D" id="1.20.58.1290">
    <property type="entry name" value="CarD-like, C-terminal domain"/>
    <property type="match status" value="1"/>
</dbReference>
<dbReference type="PANTHER" id="PTHR38447">
    <property type="entry name" value="TRANSCRIPTION FACTOR YDEB-RELATED"/>
    <property type="match status" value="1"/>
</dbReference>
<evidence type="ECO:0000313" key="3">
    <source>
        <dbReference type="Proteomes" id="UP001595896"/>
    </source>
</evidence>
<comment type="caution">
    <text evidence="2">The sequence shown here is derived from an EMBL/GenBank/DDBJ whole genome shotgun (WGS) entry which is preliminary data.</text>
</comment>
<dbReference type="RefSeq" id="WP_377910730.1">
    <property type="nucleotide sequence ID" value="NZ_JBHSGK010000021.1"/>
</dbReference>
<dbReference type="Proteomes" id="UP001595896">
    <property type="component" value="Unassembled WGS sequence"/>
</dbReference>
<protein>
    <submittedName>
        <fullName evidence="2">CarD family transcriptional regulator</fullName>
    </submittedName>
</protein>
<organism evidence="2 3">
    <name type="scientific">Bacillus daqingensis</name>
    <dbReference type="NCBI Taxonomy" id="872396"/>
    <lineage>
        <taxon>Bacteria</taxon>
        <taxon>Bacillati</taxon>
        <taxon>Bacillota</taxon>
        <taxon>Bacilli</taxon>
        <taxon>Bacillales</taxon>
        <taxon>Bacillaceae</taxon>
        <taxon>Bacillus</taxon>
    </lineage>
</organism>
<gene>
    <name evidence="2" type="ORF">ACFO4L_16345</name>
</gene>
<keyword evidence="3" id="KW-1185">Reference proteome</keyword>
<feature type="domain" description="CarD-like/TRCF RNAP-interacting" evidence="1">
    <location>
        <begin position="1"/>
        <end position="109"/>
    </location>
</feature>